<organism evidence="1 2">
    <name type="scientific">Cytospora paraplurivora</name>
    <dbReference type="NCBI Taxonomy" id="2898453"/>
    <lineage>
        <taxon>Eukaryota</taxon>
        <taxon>Fungi</taxon>
        <taxon>Dikarya</taxon>
        <taxon>Ascomycota</taxon>
        <taxon>Pezizomycotina</taxon>
        <taxon>Sordariomycetes</taxon>
        <taxon>Sordariomycetidae</taxon>
        <taxon>Diaporthales</taxon>
        <taxon>Cytosporaceae</taxon>
        <taxon>Cytospora</taxon>
    </lineage>
</organism>
<accession>A0AAN9YF78</accession>
<comment type="caution">
    <text evidence="1">The sequence shown here is derived from an EMBL/GenBank/DDBJ whole genome shotgun (WGS) entry which is preliminary data.</text>
</comment>
<keyword evidence="2" id="KW-1185">Reference proteome</keyword>
<gene>
    <name evidence="1" type="ORF">SLS53_006238</name>
</gene>
<name>A0AAN9YF78_9PEZI</name>
<dbReference type="Proteomes" id="UP001320245">
    <property type="component" value="Unassembled WGS sequence"/>
</dbReference>
<evidence type="ECO:0000313" key="2">
    <source>
        <dbReference type="Proteomes" id="UP001320245"/>
    </source>
</evidence>
<sequence length="112" mass="11749">MNGIDVSGLWAFASIYRLFSSGVNSLLPTPLSSLTTDMTKIGVRMGIVYTIISFGTLSGTPIASALNSADDGRSLGMEMCSCLAIDDRGDHAGCGKNMKIRVEAKGENVEGL</sequence>
<proteinExistence type="predicted"/>
<protein>
    <submittedName>
        <fullName evidence="1">Uncharacterized protein</fullName>
    </submittedName>
</protein>
<dbReference type="AlphaFoldDB" id="A0AAN9YF78"/>
<evidence type="ECO:0000313" key="1">
    <source>
        <dbReference type="EMBL" id="KAK7737861.1"/>
    </source>
</evidence>
<dbReference type="EMBL" id="JAJSPL020000027">
    <property type="protein sequence ID" value="KAK7737861.1"/>
    <property type="molecule type" value="Genomic_DNA"/>
</dbReference>
<reference evidence="1 2" key="1">
    <citation type="journal article" date="2023" name="PLoS ONE">
        <title>Cytospora paraplurivora sp. nov. isolated from orchards with fruit tree decline syndrome in Ontario, Canada.</title>
        <authorList>
            <person name="Ilyukhin E."/>
            <person name="Nguyen H.D.T."/>
            <person name="Castle A.J."/>
            <person name="Ellouze W."/>
        </authorList>
    </citation>
    <scope>NUCLEOTIDE SEQUENCE [LARGE SCALE GENOMIC DNA]</scope>
    <source>
        <strain evidence="1 2">FDS-564</strain>
    </source>
</reference>